<feature type="region of interest" description="Disordered" evidence="7">
    <location>
        <begin position="721"/>
        <end position="780"/>
    </location>
</feature>
<evidence type="ECO:0000313" key="11">
    <source>
        <dbReference type="Proteomes" id="UP000492821"/>
    </source>
</evidence>
<feature type="compositionally biased region" description="Basic and acidic residues" evidence="7">
    <location>
        <begin position="721"/>
        <end position="742"/>
    </location>
</feature>
<dbReference type="InterPro" id="IPR012977">
    <property type="entry name" value="SDA1_N"/>
</dbReference>
<evidence type="ECO:0000256" key="7">
    <source>
        <dbReference type="SAM" id="MobiDB-lite"/>
    </source>
</evidence>
<dbReference type="InterPro" id="IPR016024">
    <property type="entry name" value="ARM-type_fold"/>
</dbReference>
<feature type="domain" description="SDA1 C-terminal" evidence="10">
    <location>
        <begin position="751"/>
        <end position="794"/>
    </location>
</feature>
<evidence type="ECO:0000256" key="1">
    <source>
        <dbReference type="ARBA" id="ARBA00005783"/>
    </source>
</evidence>
<dbReference type="PANTHER" id="PTHR12730:SF0">
    <property type="entry name" value="PROTEIN SDA1 HOMOLOG"/>
    <property type="match status" value="1"/>
</dbReference>
<feature type="domain" description="SDA1 N-terminal" evidence="9">
    <location>
        <begin position="70"/>
        <end position="446"/>
    </location>
</feature>
<keyword evidence="3 6" id="KW-0690">Ribosome biogenesis</keyword>
<feature type="compositionally biased region" description="Basic and acidic residues" evidence="7">
    <location>
        <begin position="611"/>
        <end position="620"/>
    </location>
</feature>
<comment type="function">
    <text evidence="6">Required for 60S pre-ribosomal subunits export to the cytoplasm.</text>
</comment>
<reference evidence="11" key="1">
    <citation type="journal article" date="2013" name="Genetics">
        <title>The draft genome and transcriptome of Panagrellus redivivus are shaped by the harsh demands of a free-living lifestyle.</title>
        <authorList>
            <person name="Srinivasan J."/>
            <person name="Dillman A.R."/>
            <person name="Macchietto M.G."/>
            <person name="Heikkinen L."/>
            <person name="Lakso M."/>
            <person name="Fracchia K.M."/>
            <person name="Antoshechkin I."/>
            <person name="Mortazavi A."/>
            <person name="Wong G."/>
            <person name="Sternberg P.W."/>
        </authorList>
    </citation>
    <scope>NUCLEOTIDE SEQUENCE [LARGE SCALE GENOMIC DNA]</scope>
    <source>
        <strain evidence="11">MT8872</strain>
    </source>
</reference>
<name>A0A7E4UXG3_PANRE</name>
<keyword evidence="11" id="KW-1185">Reference proteome</keyword>
<feature type="domain" description="SDA1 middle" evidence="8">
    <location>
        <begin position="529"/>
        <end position="733"/>
    </location>
</feature>
<evidence type="ECO:0000259" key="9">
    <source>
        <dbReference type="Pfam" id="PF08158"/>
    </source>
</evidence>
<feature type="compositionally biased region" description="Basic and acidic residues" evidence="7">
    <location>
        <begin position="671"/>
        <end position="685"/>
    </location>
</feature>
<dbReference type="SUPFAM" id="SSF48371">
    <property type="entry name" value="ARM repeat"/>
    <property type="match status" value="1"/>
</dbReference>
<dbReference type="WBParaSite" id="Pan_g14000.t1">
    <property type="protein sequence ID" value="Pan_g14000.t1"/>
    <property type="gene ID" value="Pan_g14000"/>
</dbReference>
<evidence type="ECO:0000256" key="4">
    <source>
        <dbReference type="ARBA" id="ARBA00022927"/>
    </source>
</evidence>
<accession>A0A7E4UXG3</accession>
<evidence type="ECO:0000256" key="5">
    <source>
        <dbReference type="ARBA" id="ARBA00023242"/>
    </source>
</evidence>
<dbReference type="GO" id="GO:0000055">
    <property type="term" value="P:ribosomal large subunit export from nucleus"/>
    <property type="evidence" value="ECO:0007669"/>
    <property type="project" value="UniProtKB-UniRule"/>
</dbReference>
<dbReference type="GO" id="GO:0005730">
    <property type="term" value="C:nucleolus"/>
    <property type="evidence" value="ECO:0007669"/>
    <property type="project" value="UniProtKB-SubCell"/>
</dbReference>
<feature type="compositionally biased region" description="Basic and acidic residues" evidence="7">
    <location>
        <begin position="692"/>
        <end position="701"/>
    </location>
</feature>
<sequence>MAVTANVQGRYASLDSNLGLLQEMVRKDPESYREEFEERLFRFQQRMHLFDFNTHFHRSDVHALLELVTFVSGVADKYPEHGKTFAKQISDVLNASGPGLDPEVRLAFAKAIVTLRNKNILTDLEVFEQFFELVKCEDKHLRKFILGALVSFIKQSSQSGGRSHNKKAISKMQNYTISKLKDSRSVVCRIAQLVLIDAFRKGFWKEAKIVNALAECIFHKSSKIQAIAMRFFLGSLKDEEGESSDDDDSDADNKKEDSKTIKEVMTAFKFVKKTKKRQKNFAKTKKALTKEQKEKKESRSKYCNLQAIQMLFDPQSLIDRLFALLEGKKNEKFVIRLQQIALCARVIGIHHLQTLGFYSYLHRYIQPKQREVTRILLYAAQACHELVPPDVVESLVRVIANNFVTDRNTPEGMTVGINAIREIFTNCPFAATEELLRELCEYKSYKNKNVSMAARGLITLFRQVNPKLLAKKDRGRPTEATEDTIAHGALNFGSSNTVSFIAGAEILPEEENSQDEDADLDDSDSEDGWVDVDSDGDGNDADETVENDEEGAEDSDDEQDAEDDDEEGAEDDDEEGWVTDSDGEEGAEDEEGWETASDDDEEEGEKEETAEEKPVKEKPLTRGQYKTLRAKSRVVAKESQIEKAKAVSEARILTDADFKKIRTHQLKKKVGATDKDNRKRTNDDRAVDEEVAEKRARRELGGDGLPRLNDIVYFHKKLQRQSKEERLAASAEGREGREEFGRPKKKGAHVGRTNREMAKKKDFRMVQQKIRGRNRQRSFRDRQATLRKYLIRQAGGKTAQ</sequence>
<reference evidence="12" key="2">
    <citation type="submission" date="2020-10" db="UniProtKB">
        <authorList>
            <consortium name="WormBaseParasite"/>
        </authorList>
    </citation>
    <scope>IDENTIFICATION</scope>
</reference>
<evidence type="ECO:0000256" key="3">
    <source>
        <dbReference type="ARBA" id="ARBA00022517"/>
    </source>
</evidence>
<dbReference type="GO" id="GO:0042273">
    <property type="term" value="P:ribosomal large subunit biogenesis"/>
    <property type="evidence" value="ECO:0007669"/>
    <property type="project" value="UniProtKB-UniRule"/>
</dbReference>
<protein>
    <recommendedName>
        <fullName evidence="6">Protein SDA1</fullName>
    </recommendedName>
</protein>
<dbReference type="Proteomes" id="UP000492821">
    <property type="component" value="Unassembled WGS sequence"/>
</dbReference>
<keyword evidence="5 6" id="KW-0539">Nucleus</keyword>
<dbReference type="GO" id="GO:0015031">
    <property type="term" value="P:protein transport"/>
    <property type="evidence" value="ECO:0007669"/>
    <property type="project" value="UniProtKB-KW"/>
</dbReference>
<organism evidence="11 12">
    <name type="scientific">Panagrellus redivivus</name>
    <name type="common">Microworm</name>
    <dbReference type="NCBI Taxonomy" id="6233"/>
    <lineage>
        <taxon>Eukaryota</taxon>
        <taxon>Metazoa</taxon>
        <taxon>Ecdysozoa</taxon>
        <taxon>Nematoda</taxon>
        <taxon>Chromadorea</taxon>
        <taxon>Rhabditida</taxon>
        <taxon>Tylenchina</taxon>
        <taxon>Panagrolaimomorpha</taxon>
        <taxon>Panagrolaimoidea</taxon>
        <taxon>Panagrolaimidae</taxon>
        <taxon>Panagrellus</taxon>
    </lineage>
</organism>
<feature type="compositionally biased region" description="Acidic residues" evidence="7">
    <location>
        <begin position="510"/>
        <end position="610"/>
    </location>
</feature>
<dbReference type="Pfam" id="PF21638">
    <property type="entry name" value="SDA1_C"/>
    <property type="match status" value="1"/>
</dbReference>
<dbReference type="AlphaFoldDB" id="A0A7E4UXG3"/>
<comment type="subcellular location">
    <subcellularLocation>
        <location evidence="6">Nucleus</location>
        <location evidence="6">Nucleolus</location>
    </subcellularLocation>
</comment>
<proteinExistence type="inferred from homology"/>
<keyword evidence="2 6" id="KW-0813">Transport</keyword>
<dbReference type="Pfam" id="PF08158">
    <property type="entry name" value="SDA1_HEAT"/>
    <property type="match status" value="1"/>
</dbReference>
<evidence type="ECO:0000259" key="10">
    <source>
        <dbReference type="Pfam" id="PF21638"/>
    </source>
</evidence>
<feature type="compositionally biased region" description="Basic and acidic residues" evidence="7">
    <location>
        <begin position="753"/>
        <end position="764"/>
    </location>
</feature>
<evidence type="ECO:0000256" key="2">
    <source>
        <dbReference type="ARBA" id="ARBA00022448"/>
    </source>
</evidence>
<evidence type="ECO:0000256" key="6">
    <source>
        <dbReference type="RuleBase" id="RU365057"/>
    </source>
</evidence>
<comment type="similarity">
    <text evidence="1 6">Belongs to the SDA1 family.</text>
</comment>
<feature type="region of interest" description="Disordered" evidence="7">
    <location>
        <begin position="663"/>
        <end position="702"/>
    </location>
</feature>
<dbReference type="InterPro" id="IPR007949">
    <property type="entry name" value="SDA1_MD"/>
</dbReference>
<keyword evidence="4 6" id="KW-0653">Protein transport</keyword>
<evidence type="ECO:0000313" key="12">
    <source>
        <dbReference type="WBParaSite" id="Pan_g14000.t1"/>
    </source>
</evidence>
<dbReference type="PANTHER" id="PTHR12730">
    <property type="entry name" value="HSDA/SDA1-RELATED"/>
    <property type="match status" value="1"/>
</dbReference>
<dbReference type="InterPro" id="IPR048292">
    <property type="entry name" value="SDA1_C"/>
</dbReference>
<evidence type="ECO:0000259" key="8">
    <source>
        <dbReference type="Pfam" id="PF05285"/>
    </source>
</evidence>
<feature type="region of interest" description="Disordered" evidence="7">
    <location>
        <begin position="510"/>
        <end position="624"/>
    </location>
</feature>
<dbReference type="InterPro" id="IPR027312">
    <property type="entry name" value="Sda1"/>
</dbReference>
<dbReference type="Pfam" id="PF05285">
    <property type="entry name" value="SDA1_dom"/>
    <property type="match status" value="1"/>
</dbReference>